<evidence type="ECO:0000313" key="3">
    <source>
        <dbReference type="Proteomes" id="UP000182409"/>
    </source>
</evidence>
<name>A0A1H4RU28_9BACT</name>
<dbReference type="Proteomes" id="UP000182409">
    <property type="component" value="Unassembled WGS sequence"/>
</dbReference>
<evidence type="ECO:0000259" key="1">
    <source>
        <dbReference type="Pfam" id="PF22422"/>
    </source>
</evidence>
<reference evidence="2 3" key="1">
    <citation type="submission" date="2016-10" db="EMBL/GenBank/DDBJ databases">
        <authorList>
            <person name="de Groot N.N."/>
        </authorList>
    </citation>
    <scope>NUCLEOTIDE SEQUENCE [LARGE SCALE GENOMIC DNA]</scope>
    <source>
        <strain evidence="2 3">AB35.6</strain>
    </source>
</reference>
<dbReference type="RefSeq" id="WP_074655052.1">
    <property type="nucleotide sequence ID" value="NZ_FNSD01000001.1"/>
</dbReference>
<accession>A0A1H4RU28</accession>
<proteinExistence type="predicted"/>
<organism evidence="2 3">
    <name type="scientific">Terriglobus roseus</name>
    <dbReference type="NCBI Taxonomy" id="392734"/>
    <lineage>
        <taxon>Bacteria</taxon>
        <taxon>Pseudomonadati</taxon>
        <taxon>Acidobacteriota</taxon>
        <taxon>Terriglobia</taxon>
        <taxon>Terriglobales</taxon>
        <taxon>Acidobacteriaceae</taxon>
        <taxon>Terriglobus</taxon>
    </lineage>
</organism>
<dbReference type="OrthoDB" id="7936679at2"/>
<gene>
    <name evidence="2" type="ORF">SAMN05443244_3252</name>
</gene>
<dbReference type="EMBL" id="FNSD01000001">
    <property type="protein sequence ID" value="SEC35327.1"/>
    <property type="molecule type" value="Genomic_DNA"/>
</dbReference>
<dbReference type="AlphaFoldDB" id="A0A1H4RU28"/>
<dbReference type="InterPro" id="IPR008928">
    <property type="entry name" value="6-hairpin_glycosidase_sf"/>
</dbReference>
<dbReference type="InterPro" id="IPR054491">
    <property type="entry name" value="MGH1-like_GH"/>
</dbReference>
<evidence type="ECO:0000313" key="2">
    <source>
        <dbReference type="EMBL" id="SEC35327.1"/>
    </source>
</evidence>
<feature type="domain" description="Mannosylglycerate hydrolase MGH1-like glycoside hydrolase" evidence="1">
    <location>
        <begin position="78"/>
        <end position="393"/>
    </location>
</feature>
<dbReference type="GO" id="GO:0005975">
    <property type="term" value="P:carbohydrate metabolic process"/>
    <property type="evidence" value="ECO:0007669"/>
    <property type="project" value="InterPro"/>
</dbReference>
<dbReference type="InterPro" id="IPR012341">
    <property type="entry name" value="6hp_glycosidase-like_sf"/>
</dbReference>
<dbReference type="Gene3D" id="1.50.10.10">
    <property type="match status" value="1"/>
</dbReference>
<protein>
    <recommendedName>
        <fullName evidence="1">Mannosylglycerate hydrolase MGH1-like glycoside hydrolase domain-containing protein</fullName>
    </recommendedName>
</protein>
<dbReference type="Pfam" id="PF22422">
    <property type="entry name" value="MGH1-like_GH"/>
    <property type="match status" value="1"/>
</dbReference>
<sequence length="524" mass="58375">MNRREFLAASAAVLTTTRDSSAFASSEPTFRTSNTRWQATYDKALSVLAGNVQIMPRFPGPVLIEGSSYAGIWMECGPHEALLYRKFRPDAARNSHLTFFELQKEDGQLPANNKANVTSPGWAQIQMVVPIAATAWDLAKATADHELLEKAYASCSRWDDWLMRYRNTRGTGLVEGFCTYDTGMDNSPRWHGMANACPDGSARNIPKNASLPRLCPDLSATTYGARIALAAMAQALGKTAEASMWQEKAATIRQLILSKLYVAEDAAFYDVDAQNHFVRINCDILSRVCSEHVPDQQLFDTLWQRQIHRPEGFWPQFPMPSSAIDEPTFVRPIPRNSWGGSSQSLTAMRASRWMDHYGRSSDFAWMMDQWCEALQKDPTFRQGIDPVSGTFSPDEAPKYSPSSLVMTTYTWRLAGVHDEGDELWWNIRAGHPAAQNASFRMKANDGKIAEMHYTGKSASLSLNGRLIATLESEGARLITTKDGTPKALVGISNRTPSTTVSLRIPGRPKSKRSLRADEYVDITR</sequence>
<dbReference type="SUPFAM" id="SSF48208">
    <property type="entry name" value="Six-hairpin glycosidases"/>
    <property type="match status" value="1"/>
</dbReference>